<evidence type="ECO:0000256" key="2">
    <source>
        <dbReference type="ARBA" id="ARBA00022737"/>
    </source>
</evidence>
<dbReference type="EMBL" id="CP003924">
    <property type="protein sequence ID" value="AGS35799.1"/>
    <property type="molecule type" value="Genomic_DNA"/>
</dbReference>
<dbReference type="EC" id="2.8.1.1" evidence="1"/>
<proteinExistence type="predicted"/>
<dbReference type="InterPro" id="IPR051126">
    <property type="entry name" value="Thiosulfate_sulfurtransferase"/>
</dbReference>
<dbReference type="GO" id="GO:0004792">
    <property type="term" value="F:thiosulfate-cyanide sulfurtransferase activity"/>
    <property type="evidence" value="ECO:0007669"/>
    <property type="project" value="UniProtKB-EC"/>
</dbReference>
<dbReference type="HOGENOM" id="CLU_031618_0_1_11"/>
<organism evidence="5 6">
    <name type="scientific">Corynebacterium maris DSM 45190</name>
    <dbReference type="NCBI Taxonomy" id="1224163"/>
    <lineage>
        <taxon>Bacteria</taxon>
        <taxon>Bacillati</taxon>
        <taxon>Actinomycetota</taxon>
        <taxon>Actinomycetes</taxon>
        <taxon>Mycobacteriales</taxon>
        <taxon>Corynebacteriaceae</taxon>
        <taxon>Corynebacterium</taxon>
    </lineage>
</organism>
<accession>S5SX35</accession>
<dbReference type="PROSITE" id="PS50206">
    <property type="entry name" value="RHODANESE_3"/>
    <property type="match status" value="2"/>
</dbReference>
<keyword evidence="5" id="KW-0808">Transferase</keyword>
<dbReference type="CDD" id="cd01448">
    <property type="entry name" value="TST_Repeat_1"/>
    <property type="match status" value="1"/>
</dbReference>
<sequence length="276" mass="29955">MVSAHQLNDAIYQGKNNVVLASLWNDADVTGYARYRSMHIPTAQFCEPQSALVGVPGSQQGRNPLPAVPHLQRAIQTWGLRTGRPVTVYDEGRGLFASRAWWILRWAGVEDVRILDGGLKHWEAAGFDSVGGPGNLGTRANVTVRPGQMPVATVDDVRARQDAPLIDFREPNRFLGRREILDLKAGHIPGAVNLPVWTLMNDDNTFRSPEEIRAHFARVGITEDNAASAIVYSGSGIHSSLGLAAMGHAGLPFAAHFVGGWSLWSANRANPIARGD</sequence>
<dbReference type="SMART" id="SM00450">
    <property type="entry name" value="RHOD"/>
    <property type="match status" value="2"/>
</dbReference>
<protein>
    <recommendedName>
        <fullName evidence="1">thiosulfate sulfurtransferase</fullName>
        <ecNumber evidence="1">2.8.1.1</ecNumber>
    </recommendedName>
</protein>
<dbReference type="Pfam" id="PF00581">
    <property type="entry name" value="Rhodanese"/>
    <property type="match status" value="2"/>
</dbReference>
<feature type="domain" description="Rhodanese" evidence="4">
    <location>
        <begin position="71"/>
        <end position="131"/>
    </location>
</feature>
<dbReference type="InterPro" id="IPR001763">
    <property type="entry name" value="Rhodanese-like_dom"/>
</dbReference>
<dbReference type="SUPFAM" id="SSF52821">
    <property type="entry name" value="Rhodanese/Cell cycle control phosphatase"/>
    <property type="match status" value="2"/>
</dbReference>
<dbReference type="PANTHER" id="PTHR43855:SF1">
    <property type="entry name" value="THIOSULFATE SULFURTRANSFERASE"/>
    <property type="match status" value="1"/>
</dbReference>
<reference evidence="5 6" key="1">
    <citation type="submission" date="2012-11" db="EMBL/GenBank/DDBJ databases">
        <title>The complete genome sequence of Corynebacterium maris Coryn-1 (=DSM 45190).</title>
        <authorList>
            <person name="Schaffert L."/>
            <person name="Albersmeier A."/>
            <person name="Kalinowski J."/>
            <person name="Ruckert C."/>
        </authorList>
    </citation>
    <scope>NUCLEOTIDE SEQUENCE [LARGE SCALE GENOMIC DNA]</scope>
    <source>
        <strain evidence="6">Coryn-1</strain>
    </source>
</reference>
<dbReference type="Proteomes" id="UP000015388">
    <property type="component" value="Chromosome"/>
</dbReference>
<evidence type="ECO:0000256" key="3">
    <source>
        <dbReference type="ARBA" id="ARBA00047549"/>
    </source>
</evidence>
<evidence type="ECO:0000259" key="4">
    <source>
        <dbReference type="PROSITE" id="PS50206"/>
    </source>
</evidence>
<keyword evidence="6" id="KW-1185">Reference proteome</keyword>
<dbReference type="eggNOG" id="COG2897">
    <property type="taxonomic scope" value="Bacteria"/>
</dbReference>
<evidence type="ECO:0000313" key="6">
    <source>
        <dbReference type="Proteomes" id="UP000015388"/>
    </source>
</evidence>
<dbReference type="PATRIC" id="fig|1224163.3.peg.2348"/>
<dbReference type="Gene3D" id="3.40.250.10">
    <property type="entry name" value="Rhodanese-like domain"/>
    <property type="match status" value="2"/>
</dbReference>
<dbReference type="KEGG" id="cmd:B841_11635"/>
<evidence type="ECO:0000256" key="1">
    <source>
        <dbReference type="ARBA" id="ARBA00012245"/>
    </source>
</evidence>
<keyword evidence="2" id="KW-0677">Repeat</keyword>
<comment type="catalytic activity">
    <reaction evidence="3">
        <text>thiosulfate + hydrogen cyanide = thiocyanate + sulfite + 2 H(+)</text>
        <dbReference type="Rhea" id="RHEA:16881"/>
        <dbReference type="ChEBI" id="CHEBI:15378"/>
        <dbReference type="ChEBI" id="CHEBI:17359"/>
        <dbReference type="ChEBI" id="CHEBI:18022"/>
        <dbReference type="ChEBI" id="CHEBI:18407"/>
        <dbReference type="ChEBI" id="CHEBI:33542"/>
        <dbReference type="EC" id="2.8.1.1"/>
    </reaction>
</comment>
<dbReference type="AlphaFoldDB" id="S5SX35"/>
<name>S5SX35_9CORY</name>
<dbReference type="STRING" id="1224163.B841_11635"/>
<dbReference type="PANTHER" id="PTHR43855">
    <property type="entry name" value="THIOSULFATE SULFURTRANSFERASE"/>
    <property type="match status" value="1"/>
</dbReference>
<feature type="domain" description="Rhodanese" evidence="4">
    <location>
        <begin position="159"/>
        <end position="273"/>
    </location>
</feature>
<dbReference type="InterPro" id="IPR036873">
    <property type="entry name" value="Rhodanese-like_dom_sf"/>
</dbReference>
<evidence type="ECO:0000313" key="5">
    <source>
        <dbReference type="EMBL" id="AGS35799.1"/>
    </source>
</evidence>
<dbReference type="CDD" id="cd01449">
    <property type="entry name" value="TST_Repeat_2"/>
    <property type="match status" value="1"/>
</dbReference>
<gene>
    <name evidence="5" type="ORF">B841_11635</name>
</gene>